<organism evidence="2 3">
    <name type="scientific">Dactylosporangium sucinum</name>
    <dbReference type="NCBI Taxonomy" id="1424081"/>
    <lineage>
        <taxon>Bacteria</taxon>
        <taxon>Bacillati</taxon>
        <taxon>Actinomycetota</taxon>
        <taxon>Actinomycetes</taxon>
        <taxon>Micromonosporales</taxon>
        <taxon>Micromonosporaceae</taxon>
        <taxon>Dactylosporangium</taxon>
    </lineage>
</organism>
<dbReference type="PANTHER" id="PTHR34202:SF1">
    <property type="entry name" value="UPF0548 PROTEIN"/>
    <property type="match status" value="1"/>
</dbReference>
<protein>
    <recommendedName>
        <fullName evidence="1">DUF1990 domain-containing protein</fullName>
    </recommendedName>
</protein>
<name>A0A917TR51_9ACTN</name>
<dbReference type="RefSeq" id="WP_229835419.1">
    <property type="nucleotide sequence ID" value="NZ_BMPI01000016.1"/>
</dbReference>
<comment type="caution">
    <text evidence="2">The sequence shown here is derived from an EMBL/GenBank/DDBJ whole genome shotgun (WGS) entry which is preliminary data.</text>
</comment>
<evidence type="ECO:0000313" key="2">
    <source>
        <dbReference type="EMBL" id="GGM32585.1"/>
    </source>
</evidence>
<dbReference type="Proteomes" id="UP000642070">
    <property type="component" value="Unassembled WGS sequence"/>
</dbReference>
<dbReference type="AlphaFoldDB" id="A0A917TR51"/>
<reference evidence="2" key="1">
    <citation type="journal article" date="2014" name="Int. J. Syst. Evol. Microbiol.">
        <title>Complete genome sequence of Corynebacterium casei LMG S-19264T (=DSM 44701T), isolated from a smear-ripened cheese.</title>
        <authorList>
            <consortium name="US DOE Joint Genome Institute (JGI-PGF)"/>
            <person name="Walter F."/>
            <person name="Albersmeier A."/>
            <person name="Kalinowski J."/>
            <person name="Ruckert C."/>
        </authorList>
    </citation>
    <scope>NUCLEOTIDE SEQUENCE</scope>
    <source>
        <strain evidence="2">JCM 19831</strain>
    </source>
</reference>
<evidence type="ECO:0000259" key="1">
    <source>
        <dbReference type="Pfam" id="PF09348"/>
    </source>
</evidence>
<sequence>MTLTYSEVGATRDGSLPPGYHHVTRRVRVGSGPGAFATAREALARWQPQRGAGLRVRTDAERPAMGVEFASGIGVGPLRLWVPCKIVWVVDEPDRYGFGFGTLPGHIERGEEAFLLSTDEAGEVWFDVRAFSRPAKWWVKLGDPVACLVQSRVTDRYAAAMQQGPRQ</sequence>
<dbReference type="InterPro" id="IPR014457">
    <property type="entry name" value="UCP010260"/>
</dbReference>
<reference evidence="2" key="2">
    <citation type="submission" date="2020-09" db="EMBL/GenBank/DDBJ databases">
        <authorList>
            <person name="Sun Q."/>
            <person name="Ohkuma M."/>
        </authorList>
    </citation>
    <scope>NUCLEOTIDE SEQUENCE</scope>
    <source>
        <strain evidence="2">JCM 19831</strain>
    </source>
</reference>
<feature type="domain" description="DUF1990" evidence="1">
    <location>
        <begin position="4"/>
        <end position="159"/>
    </location>
</feature>
<evidence type="ECO:0000313" key="3">
    <source>
        <dbReference type="Proteomes" id="UP000642070"/>
    </source>
</evidence>
<dbReference type="PIRSF" id="PIRSF010260">
    <property type="entry name" value="UCP010260"/>
    <property type="match status" value="1"/>
</dbReference>
<dbReference type="EMBL" id="BMPI01000016">
    <property type="protein sequence ID" value="GGM32585.1"/>
    <property type="molecule type" value="Genomic_DNA"/>
</dbReference>
<keyword evidence="3" id="KW-1185">Reference proteome</keyword>
<dbReference type="InterPro" id="IPR018960">
    <property type="entry name" value="DUF1990"/>
</dbReference>
<dbReference type="Pfam" id="PF09348">
    <property type="entry name" value="DUF1990"/>
    <property type="match status" value="1"/>
</dbReference>
<accession>A0A917TR51</accession>
<dbReference type="PANTHER" id="PTHR34202">
    <property type="entry name" value="UPF0548 PROTEIN"/>
    <property type="match status" value="1"/>
</dbReference>
<proteinExistence type="predicted"/>
<gene>
    <name evidence="2" type="ORF">GCM10007977_037430</name>
</gene>